<dbReference type="Proteomes" id="UP000614469">
    <property type="component" value="Unassembled WGS sequence"/>
</dbReference>
<evidence type="ECO:0000313" key="1">
    <source>
        <dbReference type="EMBL" id="MBC8335602.1"/>
    </source>
</evidence>
<dbReference type="EMBL" id="JACNJN010000116">
    <property type="protein sequence ID" value="MBC8335602.1"/>
    <property type="molecule type" value="Genomic_DNA"/>
</dbReference>
<sequence length="51" mass="5921">MANNLYLTRHCEEGDNLTRQSPSLPWRLLRQAELRSAARNDVQSNKENAHD</sequence>
<name>A0A8J6NLQ6_9CHLR</name>
<comment type="caution">
    <text evidence="1">The sequence shown here is derived from an EMBL/GenBank/DDBJ whole genome shotgun (WGS) entry which is preliminary data.</text>
</comment>
<protein>
    <submittedName>
        <fullName evidence="1">Uncharacterized protein</fullName>
    </submittedName>
</protein>
<gene>
    <name evidence="1" type="ORF">H8E29_10075</name>
</gene>
<evidence type="ECO:0000313" key="2">
    <source>
        <dbReference type="Proteomes" id="UP000614469"/>
    </source>
</evidence>
<dbReference type="AlphaFoldDB" id="A0A8J6NLQ6"/>
<organism evidence="1 2">
    <name type="scientific">Candidatus Desulfolinea nitratireducens</name>
    <dbReference type="NCBI Taxonomy" id="2841698"/>
    <lineage>
        <taxon>Bacteria</taxon>
        <taxon>Bacillati</taxon>
        <taxon>Chloroflexota</taxon>
        <taxon>Anaerolineae</taxon>
        <taxon>Anaerolineales</taxon>
        <taxon>Anaerolineales incertae sedis</taxon>
        <taxon>Candidatus Desulfolinea</taxon>
    </lineage>
</organism>
<accession>A0A8J6NLQ6</accession>
<proteinExistence type="predicted"/>
<reference evidence="1 2" key="1">
    <citation type="submission" date="2020-08" db="EMBL/GenBank/DDBJ databases">
        <title>Bridging the membrane lipid divide: bacteria of the FCB group superphylum have the potential to synthesize archaeal ether lipids.</title>
        <authorList>
            <person name="Villanueva L."/>
            <person name="Von Meijenfeldt F.A.B."/>
            <person name="Westbye A.B."/>
            <person name="Yadav S."/>
            <person name="Hopmans E.C."/>
            <person name="Dutilh B.E."/>
            <person name="Sinninghe Damste J.S."/>
        </authorList>
    </citation>
    <scope>NUCLEOTIDE SEQUENCE [LARGE SCALE GENOMIC DNA]</scope>
    <source>
        <strain evidence="1">NIOZ-UU36</strain>
    </source>
</reference>